<dbReference type="InterPro" id="IPR004316">
    <property type="entry name" value="SWEET_rpt"/>
</dbReference>
<dbReference type="InterPro" id="IPR047664">
    <property type="entry name" value="SWEET"/>
</dbReference>
<organism evidence="13 14">
    <name type="scientific">Papaver nudicaule</name>
    <name type="common">Iceland poppy</name>
    <dbReference type="NCBI Taxonomy" id="74823"/>
    <lineage>
        <taxon>Eukaryota</taxon>
        <taxon>Viridiplantae</taxon>
        <taxon>Streptophyta</taxon>
        <taxon>Embryophyta</taxon>
        <taxon>Tracheophyta</taxon>
        <taxon>Spermatophyta</taxon>
        <taxon>Magnoliopsida</taxon>
        <taxon>Ranunculales</taxon>
        <taxon>Papaveraceae</taxon>
        <taxon>Papaveroideae</taxon>
        <taxon>Papaver</taxon>
    </lineage>
</organism>
<keyword evidence="3 11" id="KW-0813">Transport</keyword>
<sequence>MVSTDAICTVAGIIGNVISLTLFLSPIPTFYSIHKKDAVEADISPYPYLMAVFNCASWVCYGLVKPNSLLFVTMNGIGLAIEFIYVALYLFYASKEQTLCALKNTIFAFALYLVELLFMTAIYLDSMPWRDAGIASLGFVCVNGNFSRILPYTDMLLKVRQTKSLEHISFWLSLFGFLNAACWLTYGLLRLDTYILTMSIMNCAFGVVQLSVYAYYYFRYPQQSKSNKIHDENPNANAAGGELQQLPDAGQINN</sequence>
<evidence type="ECO:0000256" key="6">
    <source>
        <dbReference type="ARBA" id="ARBA00022692"/>
    </source>
</evidence>
<comment type="caution">
    <text evidence="11">Lacks conserved residue(s) required for the propagation of feature annotation.</text>
</comment>
<dbReference type="FunFam" id="1.20.1280.290:FF:000001">
    <property type="entry name" value="Bidirectional sugar transporter SWEET"/>
    <property type="match status" value="1"/>
</dbReference>
<feature type="transmembrane region" description="Helical" evidence="11">
    <location>
        <begin position="129"/>
        <end position="147"/>
    </location>
</feature>
<evidence type="ECO:0000256" key="2">
    <source>
        <dbReference type="ARBA" id="ARBA00007809"/>
    </source>
</evidence>
<feature type="transmembrane region" description="Helical" evidence="11">
    <location>
        <begin position="168"/>
        <end position="189"/>
    </location>
</feature>
<evidence type="ECO:0000313" key="13">
    <source>
        <dbReference type="EMBL" id="MCL7021606.1"/>
    </source>
</evidence>
<dbReference type="GO" id="GO:0051119">
    <property type="term" value="F:sugar transmembrane transporter activity"/>
    <property type="evidence" value="ECO:0007669"/>
    <property type="project" value="InterPro"/>
</dbReference>
<dbReference type="Proteomes" id="UP001177140">
    <property type="component" value="Unassembled WGS sequence"/>
</dbReference>
<proteinExistence type="inferred from homology"/>
<comment type="function">
    <text evidence="11">Mediates both low-affinity uptake and efflux of sugar across the membrane.</text>
</comment>
<feature type="transmembrane region" description="Helical" evidence="11">
    <location>
        <begin position="6"/>
        <end position="25"/>
    </location>
</feature>
<keyword evidence="6 11" id="KW-0812">Transmembrane</keyword>
<protein>
    <recommendedName>
        <fullName evidence="11">Bidirectional sugar transporter SWEET</fullName>
    </recommendedName>
</protein>
<evidence type="ECO:0000313" key="14">
    <source>
        <dbReference type="Proteomes" id="UP001177140"/>
    </source>
</evidence>
<evidence type="ECO:0000256" key="4">
    <source>
        <dbReference type="ARBA" id="ARBA00022475"/>
    </source>
</evidence>
<keyword evidence="8 11" id="KW-1133">Transmembrane helix</keyword>
<feature type="region of interest" description="Disordered" evidence="12">
    <location>
        <begin position="229"/>
        <end position="254"/>
    </location>
</feature>
<gene>
    <name evidence="13" type="ORF">MKW94_020930</name>
</gene>
<evidence type="ECO:0000256" key="5">
    <source>
        <dbReference type="ARBA" id="ARBA00022597"/>
    </source>
</evidence>
<evidence type="ECO:0000256" key="12">
    <source>
        <dbReference type="SAM" id="MobiDB-lite"/>
    </source>
</evidence>
<comment type="subcellular location">
    <subcellularLocation>
        <location evidence="1">Cell membrane</location>
        <topology evidence="1">Multi-pass membrane protein</topology>
    </subcellularLocation>
</comment>
<comment type="similarity">
    <text evidence="2 11">Belongs to the SWEET sugar transporter family.</text>
</comment>
<dbReference type="PANTHER" id="PTHR10791">
    <property type="entry name" value="RAG1-ACTIVATING PROTEIN 1"/>
    <property type="match status" value="1"/>
</dbReference>
<dbReference type="PANTHER" id="PTHR10791:SF30">
    <property type="entry name" value="SUGAR TRANSPORTER SWEET1"/>
    <property type="match status" value="1"/>
</dbReference>
<dbReference type="GO" id="GO:0005886">
    <property type="term" value="C:plasma membrane"/>
    <property type="evidence" value="ECO:0007669"/>
    <property type="project" value="UniProtKB-SubCell"/>
</dbReference>
<dbReference type="AlphaFoldDB" id="A0AA41UW06"/>
<evidence type="ECO:0000256" key="9">
    <source>
        <dbReference type="ARBA" id="ARBA00023136"/>
    </source>
</evidence>
<evidence type="ECO:0000256" key="3">
    <source>
        <dbReference type="ARBA" id="ARBA00022448"/>
    </source>
</evidence>
<comment type="function">
    <text evidence="10">Mediates both low-affinity uptake and efflux of sugar across the plasma membrane.</text>
</comment>
<dbReference type="Gene3D" id="1.20.1280.290">
    <property type="match status" value="2"/>
</dbReference>
<feature type="transmembrane region" description="Helical" evidence="11">
    <location>
        <begin position="70"/>
        <end position="92"/>
    </location>
</feature>
<keyword evidence="14" id="KW-1185">Reference proteome</keyword>
<accession>A0AA41UW06</accession>
<feature type="transmembrane region" description="Helical" evidence="11">
    <location>
        <begin position="104"/>
        <end position="123"/>
    </location>
</feature>
<keyword evidence="7" id="KW-0677">Repeat</keyword>
<keyword evidence="5 11" id="KW-0762">Sugar transport</keyword>
<dbReference type="Pfam" id="PF03083">
    <property type="entry name" value="MtN3_slv"/>
    <property type="match status" value="2"/>
</dbReference>
<reference evidence="13" key="1">
    <citation type="submission" date="2022-03" db="EMBL/GenBank/DDBJ databases">
        <title>A functionally conserved STORR gene fusion in Papaver species that diverged 16.8 million years ago.</title>
        <authorList>
            <person name="Catania T."/>
        </authorList>
    </citation>
    <scope>NUCLEOTIDE SEQUENCE</scope>
    <source>
        <strain evidence="13">S-191538</strain>
    </source>
</reference>
<evidence type="ECO:0000256" key="11">
    <source>
        <dbReference type="RuleBase" id="RU910715"/>
    </source>
</evidence>
<keyword evidence="4" id="KW-1003">Cell membrane</keyword>
<name>A0AA41UW06_PAPNU</name>
<keyword evidence="9 11" id="KW-0472">Membrane</keyword>
<evidence type="ECO:0000256" key="8">
    <source>
        <dbReference type="ARBA" id="ARBA00022989"/>
    </source>
</evidence>
<comment type="caution">
    <text evidence="13">The sequence shown here is derived from an EMBL/GenBank/DDBJ whole genome shotgun (WGS) entry which is preliminary data.</text>
</comment>
<evidence type="ECO:0000256" key="10">
    <source>
        <dbReference type="ARBA" id="ARBA00037238"/>
    </source>
</evidence>
<feature type="transmembrane region" description="Helical" evidence="11">
    <location>
        <begin position="195"/>
        <end position="218"/>
    </location>
</feature>
<evidence type="ECO:0000256" key="7">
    <source>
        <dbReference type="ARBA" id="ARBA00022737"/>
    </source>
</evidence>
<evidence type="ECO:0000256" key="1">
    <source>
        <dbReference type="ARBA" id="ARBA00004651"/>
    </source>
</evidence>
<dbReference type="EMBL" id="JAJJMA010002523">
    <property type="protein sequence ID" value="MCL7021606.1"/>
    <property type="molecule type" value="Genomic_DNA"/>
</dbReference>